<dbReference type="EMBL" id="CP043028">
    <property type="protein sequence ID" value="QFJ53735.1"/>
    <property type="molecule type" value="Genomic_DNA"/>
</dbReference>
<dbReference type="Gene3D" id="1.10.287.1060">
    <property type="entry name" value="ESAT-6-like"/>
    <property type="match status" value="1"/>
</dbReference>
<sequence>MCITGRPVNINNNSKEDNVMAEIRITPDQMRERANQYRTEADTTHGVIDKMDSLLAQLQEEWTGASSEAYAGRYEELKPGFLKAEELIREIATALDSTAQIVENTDSEIAGQFAQ</sequence>
<dbReference type="Pfam" id="PF06013">
    <property type="entry name" value="WXG100"/>
    <property type="match status" value="1"/>
</dbReference>
<evidence type="ECO:0000313" key="2">
    <source>
        <dbReference type="Proteomes" id="UP000327030"/>
    </source>
</evidence>
<dbReference type="InterPro" id="IPR010310">
    <property type="entry name" value="T7SS_ESAT-6-like"/>
</dbReference>
<dbReference type="InterPro" id="IPR036689">
    <property type="entry name" value="ESAT-6-like_sf"/>
</dbReference>
<name>A0A5P6VM48_PSEXY</name>
<protein>
    <submittedName>
        <fullName evidence="1">WXG100 family type VII secretion target</fullName>
    </submittedName>
</protein>
<gene>
    <name evidence="1" type="ORF">FXF36_02045</name>
</gene>
<dbReference type="OrthoDB" id="4978934at2"/>
<dbReference type="KEGG" id="pxv:FXF36_02045"/>
<accession>A0A5P6VM48</accession>
<dbReference type="SUPFAM" id="SSF140453">
    <property type="entry name" value="EsxAB dimer-like"/>
    <property type="match status" value="1"/>
</dbReference>
<organism evidence="1 2">
    <name type="scientific">Pseudobutyrivibrio xylanivorans</name>
    <dbReference type="NCBI Taxonomy" id="185007"/>
    <lineage>
        <taxon>Bacteria</taxon>
        <taxon>Bacillati</taxon>
        <taxon>Bacillota</taxon>
        <taxon>Clostridia</taxon>
        <taxon>Lachnospirales</taxon>
        <taxon>Lachnospiraceae</taxon>
        <taxon>Pseudobutyrivibrio</taxon>
    </lineage>
</organism>
<dbReference type="AlphaFoldDB" id="A0A5P6VM48"/>
<reference evidence="2" key="1">
    <citation type="submission" date="2019-08" db="EMBL/GenBank/DDBJ databases">
        <title>Complete Genome Sequence of the Polysaccharide-Degrading Rumen Bacterium Pseudobutyrivibrio xylanivorans MA3014.</title>
        <authorList>
            <person name="Palevich N."/>
            <person name="Maclean P.H."/>
            <person name="Kelly W.J."/>
            <person name="Leahy S.C."/>
            <person name="Rakonjac J."/>
            <person name="Attwood G.T."/>
        </authorList>
    </citation>
    <scope>NUCLEOTIDE SEQUENCE [LARGE SCALE GENOMIC DNA]</scope>
    <source>
        <strain evidence="2">MA3014</strain>
    </source>
</reference>
<dbReference type="Proteomes" id="UP000327030">
    <property type="component" value="Chromosome 1"/>
</dbReference>
<proteinExistence type="predicted"/>
<evidence type="ECO:0000313" key="1">
    <source>
        <dbReference type="EMBL" id="QFJ53735.1"/>
    </source>
</evidence>
<dbReference type="NCBIfam" id="TIGR03930">
    <property type="entry name" value="WXG100_ESAT6"/>
    <property type="match status" value="1"/>
</dbReference>